<evidence type="ECO:0000256" key="3">
    <source>
        <dbReference type="ARBA" id="ARBA00022989"/>
    </source>
</evidence>
<comment type="caution">
    <text evidence="7">The sequence shown here is derived from an EMBL/GenBank/DDBJ whole genome shotgun (WGS) entry which is preliminary data.</text>
</comment>
<evidence type="ECO:0000259" key="6">
    <source>
        <dbReference type="Pfam" id="PF01284"/>
    </source>
</evidence>
<dbReference type="InterPro" id="IPR052649">
    <property type="entry name" value="NCE102-like"/>
</dbReference>
<feature type="domain" description="MARVEL" evidence="6">
    <location>
        <begin position="6"/>
        <end position="149"/>
    </location>
</feature>
<sequence>MEGAGLFIIRCVQLLFVIILVALIGNVMASNIDGHMSAINYALFSVIIAWLACLLGMAGTFFSMLAEGIFSYVLLGLDVLSVIFVFVAAIVIPAKLHAIDCGGQLTVERRGANWIGFGSNDDEKRCRELQATSAFLWFLWAVLCASLVFAVVNLRRMGGGSSRASSAPHMSQVRV</sequence>
<keyword evidence="4 5" id="KW-0472">Membrane</keyword>
<protein>
    <recommendedName>
        <fullName evidence="6">MARVEL domain-containing protein</fullName>
    </recommendedName>
</protein>
<dbReference type="PANTHER" id="PTHR28165">
    <property type="entry name" value="NON-CLASSICAL EXPORT PROTEIN 2-RELATED"/>
    <property type="match status" value="1"/>
</dbReference>
<evidence type="ECO:0000256" key="1">
    <source>
        <dbReference type="ARBA" id="ARBA00004141"/>
    </source>
</evidence>
<dbReference type="Pfam" id="PF01284">
    <property type="entry name" value="MARVEL"/>
    <property type="match status" value="1"/>
</dbReference>
<feature type="transmembrane region" description="Helical" evidence="5">
    <location>
        <begin position="41"/>
        <end position="63"/>
    </location>
</feature>
<dbReference type="EMBL" id="JAWCUI010000021">
    <property type="protein sequence ID" value="KAL1896858.1"/>
    <property type="molecule type" value="Genomic_DNA"/>
</dbReference>
<reference evidence="7 8" key="1">
    <citation type="journal article" date="2024" name="IMA Fungus">
        <title>IMA Genome - F19 : A genome assembly and annotation guide to empower mycologists, including annotated draft genome sequences of Ceratocystis pirilliformis, Diaporthe australafricana, Fusarium ophioides, Paecilomyces lecythidis, and Sporothrix stenoceras.</title>
        <authorList>
            <person name="Aylward J."/>
            <person name="Wilson A.M."/>
            <person name="Visagie C.M."/>
            <person name="Spraker J."/>
            <person name="Barnes I."/>
            <person name="Buitendag C."/>
            <person name="Ceriani C."/>
            <person name="Del Mar Angel L."/>
            <person name="du Plessis D."/>
            <person name="Fuchs T."/>
            <person name="Gasser K."/>
            <person name="Kramer D."/>
            <person name="Li W."/>
            <person name="Munsamy K."/>
            <person name="Piso A."/>
            <person name="Price J.L."/>
            <person name="Sonnekus B."/>
            <person name="Thomas C."/>
            <person name="van der Nest A."/>
            <person name="van Dijk A."/>
            <person name="van Heerden A."/>
            <person name="van Vuuren N."/>
            <person name="Yilmaz N."/>
            <person name="Duong T.A."/>
            <person name="van der Merwe N.A."/>
            <person name="Wingfield M.J."/>
            <person name="Wingfield B.D."/>
        </authorList>
    </citation>
    <scope>NUCLEOTIDE SEQUENCE [LARGE SCALE GENOMIC DNA]</scope>
    <source>
        <strain evidence="7 8">CMW 5346</strain>
    </source>
</reference>
<keyword evidence="8" id="KW-1185">Reference proteome</keyword>
<feature type="transmembrane region" description="Helical" evidence="5">
    <location>
        <begin position="6"/>
        <end position="29"/>
    </location>
</feature>
<dbReference type="PANTHER" id="PTHR28165:SF1">
    <property type="entry name" value="NON-CLASSICAL EXPORT PROTEIN 2-RELATED"/>
    <property type="match status" value="1"/>
</dbReference>
<evidence type="ECO:0000313" key="8">
    <source>
        <dbReference type="Proteomes" id="UP001583186"/>
    </source>
</evidence>
<feature type="transmembrane region" description="Helical" evidence="5">
    <location>
        <begin position="69"/>
        <end position="92"/>
    </location>
</feature>
<gene>
    <name evidence="7" type="ORF">Sste5346_004492</name>
</gene>
<keyword evidence="2 5" id="KW-0812">Transmembrane</keyword>
<dbReference type="Proteomes" id="UP001583186">
    <property type="component" value="Unassembled WGS sequence"/>
</dbReference>
<proteinExistence type="predicted"/>
<keyword evidence="3 5" id="KW-1133">Transmembrane helix</keyword>
<evidence type="ECO:0000256" key="2">
    <source>
        <dbReference type="ARBA" id="ARBA00022692"/>
    </source>
</evidence>
<dbReference type="InterPro" id="IPR008253">
    <property type="entry name" value="Marvel"/>
</dbReference>
<comment type="subcellular location">
    <subcellularLocation>
        <location evidence="1">Membrane</location>
        <topology evidence="1">Multi-pass membrane protein</topology>
    </subcellularLocation>
</comment>
<organism evidence="7 8">
    <name type="scientific">Sporothrix stenoceras</name>
    <dbReference type="NCBI Taxonomy" id="5173"/>
    <lineage>
        <taxon>Eukaryota</taxon>
        <taxon>Fungi</taxon>
        <taxon>Dikarya</taxon>
        <taxon>Ascomycota</taxon>
        <taxon>Pezizomycotina</taxon>
        <taxon>Sordariomycetes</taxon>
        <taxon>Sordariomycetidae</taxon>
        <taxon>Ophiostomatales</taxon>
        <taxon>Ophiostomataceae</taxon>
        <taxon>Sporothrix</taxon>
    </lineage>
</organism>
<feature type="transmembrane region" description="Helical" evidence="5">
    <location>
        <begin position="134"/>
        <end position="152"/>
    </location>
</feature>
<accession>A0ABR3Z861</accession>
<name>A0ABR3Z861_9PEZI</name>
<evidence type="ECO:0000256" key="4">
    <source>
        <dbReference type="ARBA" id="ARBA00023136"/>
    </source>
</evidence>
<evidence type="ECO:0000256" key="5">
    <source>
        <dbReference type="SAM" id="Phobius"/>
    </source>
</evidence>
<evidence type="ECO:0000313" key="7">
    <source>
        <dbReference type="EMBL" id="KAL1896858.1"/>
    </source>
</evidence>